<feature type="transmembrane region" description="Helical" evidence="1">
    <location>
        <begin position="96"/>
        <end position="122"/>
    </location>
</feature>
<gene>
    <name evidence="2" type="ORF">NECAME_12201</name>
</gene>
<dbReference type="AlphaFoldDB" id="W2T0Z5"/>
<proteinExistence type="predicted"/>
<dbReference type="OrthoDB" id="5858939at2759"/>
<evidence type="ECO:0000313" key="2">
    <source>
        <dbReference type="EMBL" id="ETN75675.1"/>
    </source>
</evidence>
<sequence length="130" mass="14431">MGKLRTGFGVFIVFAFILTLIALFTPGWRSYQHSISHSGCFFTLFSPRLRLGIPTAGVCALAFLCLFIAILVYGVRYRSKVAYMTSMSYELVADIYLGYSYWLAVVATIFTLLATIVAGGLIGDYRMPID</sequence>
<dbReference type="KEGG" id="nai:NECAME_12201"/>
<evidence type="ECO:0000256" key="1">
    <source>
        <dbReference type="SAM" id="Phobius"/>
    </source>
</evidence>
<dbReference type="Proteomes" id="UP000053676">
    <property type="component" value="Unassembled WGS sequence"/>
</dbReference>
<protein>
    <submittedName>
        <fullName evidence="2">Uncharacterized protein</fullName>
    </submittedName>
</protein>
<keyword evidence="1" id="KW-1133">Transmembrane helix</keyword>
<keyword evidence="3" id="KW-1185">Reference proteome</keyword>
<feature type="transmembrane region" description="Helical" evidence="1">
    <location>
        <begin position="51"/>
        <end position="75"/>
    </location>
</feature>
<dbReference type="Gene3D" id="1.20.140.150">
    <property type="match status" value="1"/>
</dbReference>
<reference evidence="3" key="1">
    <citation type="journal article" date="2014" name="Nat. Genet.">
        <title>Genome of the human hookworm Necator americanus.</title>
        <authorList>
            <person name="Tang Y.T."/>
            <person name="Gao X."/>
            <person name="Rosa B.A."/>
            <person name="Abubucker S."/>
            <person name="Hallsworth-Pepin K."/>
            <person name="Martin J."/>
            <person name="Tyagi R."/>
            <person name="Heizer E."/>
            <person name="Zhang X."/>
            <person name="Bhonagiri-Palsikar V."/>
            <person name="Minx P."/>
            <person name="Warren W.C."/>
            <person name="Wang Q."/>
            <person name="Zhan B."/>
            <person name="Hotez P.J."/>
            <person name="Sternberg P.W."/>
            <person name="Dougall A."/>
            <person name="Gaze S.T."/>
            <person name="Mulvenna J."/>
            <person name="Sotillo J."/>
            <person name="Ranganathan S."/>
            <person name="Rabelo E.M."/>
            <person name="Wilson R.K."/>
            <person name="Felgner P.L."/>
            <person name="Bethony J."/>
            <person name="Hawdon J.M."/>
            <person name="Gasser R.B."/>
            <person name="Loukas A."/>
            <person name="Mitreva M."/>
        </authorList>
    </citation>
    <scope>NUCLEOTIDE SEQUENCE [LARGE SCALE GENOMIC DNA]</scope>
</reference>
<dbReference type="OMA" id="NEKETGH"/>
<accession>W2T0Z5</accession>
<keyword evidence="1" id="KW-0472">Membrane</keyword>
<organism evidence="2 3">
    <name type="scientific">Necator americanus</name>
    <name type="common">Human hookworm</name>
    <dbReference type="NCBI Taxonomy" id="51031"/>
    <lineage>
        <taxon>Eukaryota</taxon>
        <taxon>Metazoa</taxon>
        <taxon>Ecdysozoa</taxon>
        <taxon>Nematoda</taxon>
        <taxon>Chromadorea</taxon>
        <taxon>Rhabditida</taxon>
        <taxon>Rhabditina</taxon>
        <taxon>Rhabditomorpha</taxon>
        <taxon>Strongyloidea</taxon>
        <taxon>Ancylostomatidae</taxon>
        <taxon>Bunostominae</taxon>
        <taxon>Necator</taxon>
    </lineage>
</organism>
<evidence type="ECO:0000313" key="3">
    <source>
        <dbReference type="Proteomes" id="UP000053676"/>
    </source>
</evidence>
<feature type="transmembrane region" description="Helical" evidence="1">
    <location>
        <begin position="7"/>
        <end position="28"/>
    </location>
</feature>
<dbReference type="EMBL" id="KI660280">
    <property type="protein sequence ID" value="ETN75675.1"/>
    <property type="molecule type" value="Genomic_DNA"/>
</dbReference>
<keyword evidence="1" id="KW-0812">Transmembrane</keyword>
<name>W2T0Z5_NECAM</name>